<dbReference type="InterPro" id="IPR016155">
    <property type="entry name" value="Mopterin_synth/thiamin_S_b"/>
</dbReference>
<dbReference type="InterPro" id="IPR003749">
    <property type="entry name" value="ThiS/MoaD-like"/>
</dbReference>
<dbReference type="PANTHER" id="PTHR34472">
    <property type="entry name" value="SULFUR CARRIER PROTEIN THIS"/>
    <property type="match status" value="1"/>
</dbReference>
<dbReference type="STRING" id="48256.CLHUN_38130"/>
<organism evidence="1 2">
    <name type="scientific">Ruminiclostridium hungatei</name>
    <name type="common">Clostridium hungatei</name>
    <dbReference type="NCBI Taxonomy" id="48256"/>
    <lineage>
        <taxon>Bacteria</taxon>
        <taxon>Bacillati</taxon>
        <taxon>Bacillota</taxon>
        <taxon>Clostridia</taxon>
        <taxon>Eubacteriales</taxon>
        <taxon>Oscillospiraceae</taxon>
        <taxon>Ruminiclostridium</taxon>
    </lineage>
</organism>
<dbReference type="AlphaFoldDB" id="A0A1V4SEF0"/>
<dbReference type="InterPro" id="IPR010035">
    <property type="entry name" value="Thi_S"/>
</dbReference>
<sequence length="76" mass="8764">MKIQANGKEVVLEKELTVKELLSFQKVEMQDYVTVQINDEFVNRDDFETLLVKDGDVVEFLYFMGGGCMAAERRLV</sequence>
<dbReference type="OrthoDB" id="9810692at2"/>
<dbReference type="CDD" id="cd00565">
    <property type="entry name" value="Ubl_ThiS"/>
    <property type="match status" value="1"/>
</dbReference>
<dbReference type="RefSeq" id="WP_080066220.1">
    <property type="nucleotide sequence ID" value="NZ_MZGX01000031.1"/>
</dbReference>
<keyword evidence="2" id="KW-1185">Reference proteome</keyword>
<dbReference type="InterPro" id="IPR012675">
    <property type="entry name" value="Beta-grasp_dom_sf"/>
</dbReference>
<dbReference type="EMBL" id="MZGX01000031">
    <property type="protein sequence ID" value="OPX42292.1"/>
    <property type="molecule type" value="Genomic_DNA"/>
</dbReference>
<comment type="caution">
    <text evidence="1">The sequence shown here is derived from an EMBL/GenBank/DDBJ whole genome shotgun (WGS) entry which is preliminary data.</text>
</comment>
<accession>A0A1V4SEF0</accession>
<protein>
    <submittedName>
        <fullName evidence="1">Sulfur carrier protein ThiS</fullName>
    </submittedName>
</protein>
<dbReference type="Proteomes" id="UP000191554">
    <property type="component" value="Unassembled WGS sequence"/>
</dbReference>
<dbReference type="Gene3D" id="3.10.20.30">
    <property type="match status" value="1"/>
</dbReference>
<dbReference type="Pfam" id="PF02597">
    <property type="entry name" value="ThiS"/>
    <property type="match status" value="1"/>
</dbReference>
<dbReference type="NCBIfam" id="TIGR01683">
    <property type="entry name" value="thiS"/>
    <property type="match status" value="1"/>
</dbReference>
<name>A0A1V4SEF0_RUMHU</name>
<reference evidence="1 2" key="1">
    <citation type="submission" date="2017-03" db="EMBL/GenBank/DDBJ databases">
        <title>Genome sequence of Clostridium hungatei DSM 14427.</title>
        <authorList>
            <person name="Poehlein A."/>
            <person name="Daniel R."/>
        </authorList>
    </citation>
    <scope>NUCLEOTIDE SEQUENCE [LARGE SCALE GENOMIC DNA]</scope>
    <source>
        <strain evidence="1 2">DSM 14427</strain>
    </source>
</reference>
<evidence type="ECO:0000313" key="1">
    <source>
        <dbReference type="EMBL" id="OPX42292.1"/>
    </source>
</evidence>
<evidence type="ECO:0000313" key="2">
    <source>
        <dbReference type="Proteomes" id="UP000191554"/>
    </source>
</evidence>
<proteinExistence type="predicted"/>
<dbReference type="PANTHER" id="PTHR34472:SF1">
    <property type="entry name" value="SULFUR CARRIER PROTEIN THIS"/>
    <property type="match status" value="1"/>
</dbReference>
<dbReference type="SUPFAM" id="SSF54285">
    <property type="entry name" value="MoaD/ThiS"/>
    <property type="match status" value="1"/>
</dbReference>
<gene>
    <name evidence="1" type="ORF">CLHUN_38130</name>
</gene>